<evidence type="ECO:0000256" key="1">
    <source>
        <dbReference type="SAM" id="SignalP"/>
    </source>
</evidence>
<name>A0A3R9EJQ0_9PSEU</name>
<dbReference type="AlphaFoldDB" id="A0A3R9EJQ0"/>
<proteinExistence type="predicted"/>
<dbReference type="Proteomes" id="UP000267081">
    <property type="component" value="Unassembled WGS sequence"/>
</dbReference>
<dbReference type="OrthoDB" id="3629964at2"/>
<gene>
    <name evidence="2" type="ORF">EIY87_41705</name>
</gene>
<protein>
    <submittedName>
        <fullName evidence="2">Uncharacterized protein</fullName>
    </submittedName>
</protein>
<dbReference type="EMBL" id="RSEC01000061">
    <property type="protein sequence ID" value="RSD09543.1"/>
    <property type="molecule type" value="Genomic_DNA"/>
</dbReference>
<dbReference type="RefSeq" id="WP_125315478.1">
    <property type="nucleotide sequence ID" value="NZ_RSEC01000061.1"/>
</dbReference>
<keyword evidence="1" id="KW-0732">Signal</keyword>
<reference evidence="2 3" key="1">
    <citation type="submission" date="2018-12" db="EMBL/GenBank/DDBJ databases">
        <title>Amycolatopsis eburnea sp. nov. actinomycete associate with arbuscular mycorrhiza fungal spore.</title>
        <authorList>
            <person name="Lumyong S."/>
            <person name="Chaiya L."/>
        </authorList>
    </citation>
    <scope>NUCLEOTIDE SEQUENCE [LARGE SCALE GENOMIC DNA]</scope>
    <source>
        <strain evidence="2 3">GLM-1</strain>
    </source>
</reference>
<comment type="caution">
    <text evidence="2">The sequence shown here is derived from an EMBL/GenBank/DDBJ whole genome shotgun (WGS) entry which is preliminary data.</text>
</comment>
<accession>A0A3R9EJQ0</accession>
<organism evidence="2 3">
    <name type="scientific">Amycolatopsis eburnea</name>
    <dbReference type="NCBI Taxonomy" id="2267691"/>
    <lineage>
        <taxon>Bacteria</taxon>
        <taxon>Bacillati</taxon>
        <taxon>Actinomycetota</taxon>
        <taxon>Actinomycetes</taxon>
        <taxon>Pseudonocardiales</taxon>
        <taxon>Pseudonocardiaceae</taxon>
        <taxon>Amycolatopsis</taxon>
    </lineage>
</organism>
<evidence type="ECO:0000313" key="3">
    <source>
        <dbReference type="Proteomes" id="UP000267081"/>
    </source>
</evidence>
<evidence type="ECO:0000313" key="2">
    <source>
        <dbReference type="EMBL" id="RSD09543.1"/>
    </source>
</evidence>
<feature type="signal peptide" evidence="1">
    <location>
        <begin position="1"/>
        <end position="25"/>
    </location>
</feature>
<keyword evidence="3" id="KW-1185">Reference proteome</keyword>
<sequence>MKTAIRAALAALVAGVTVLAAPAQAATTTQKTGVCSTGGFGGSFTLRYETSGGYHHMLGATTSSGPYIGDAGNLLLRIFYRDGFTTHTIYTRSIPTSGSTSLTLPSGINVPVTAVGNASTTFDNGTESCVATVSIT</sequence>
<feature type="chain" id="PRO_5018746956" evidence="1">
    <location>
        <begin position="26"/>
        <end position="136"/>
    </location>
</feature>